<protein>
    <submittedName>
        <fullName evidence="1">Uncharacterized protein</fullName>
    </submittedName>
</protein>
<keyword evidence="2" id="KW-1185">Reference proteome</keyword>
<sequence>MQKLITRNGFLRVGSVENDTPVSEPVIRLNVDRMKEALSQPTLSIPMGLSREEKRRAMMEMAGAL</sequence>
<reference evidence="1" key="1">
    <citation type="submission" date="2014-10" db="EMBL/GenBank/DDBJ databases">
        <title>Massilia sp. genome.</title>
        <authorList>
            <person name="Xu B."/>
            <person name="Dai L."/>
            <person name="Huang Z."/>
        </authorList>
    </citation>
    <scope>NUCLEOTIDE SEQUENCE [LARGE SCALE GENOMIC DNA]</scope>
    <source>
        <strain evidence="1">CFS-1</strain>
    </source>
</reference>
<dbReference type="RefSeq" id="WP_123070292.1">
    <property type="nucleotide sequence ID" value="NZ_JSAB01000148.1"/>
</dbReference>
<accession>A0A422QJ78</accession>
<name>A0A422QJ78_9BURK</name>
<organism evidence="1 2">
    <name type="scientific">Massilia aurea</name>
    <dbReference type="NCBI Taxonomy" id="373040"/>
    <lineage>
        <taxon>Bacteria</taxon>
        <taxon>Pseudomonadati</taxon>
        <taxon>Pseudomonadota</taxon>
        <taxon>Betaproteobacteria</taxon>
        <taxon>Burkholderiales</taxon>
        <taxon>Oxalobacteraceae</taxon>
        <taxon>Telluria group</taxon>
        <taxon>Massilia</taxon>
    </lineage>
</organism>
<gene>
    <name evidence="1" type="ORF">NM04_14960</name>
</gene>
<dbReference type="AlphaFoldDB" id="A0A422QJ78"/>
<evidence type="ECO:0000313" key="1">
    <source>
        <dbReference type="EMBL" id="RNF30035.1"/>
    </source>
</evidence>
<evidence type="ECO:0000313" key="2">
    <source>
        <dbReference type="Proteomes" id="UP000283254"/>
    </source>
</evidence>
<proteinExistence type="predicted"/>
<comment type="caution">
    <text evidence="1">The sequence shown here is derived from an EMBL/GenBank/DDBJ whole genome shotgun (WGS) entry which is preliminary data.</text>
</comment>
<dbReference type="EMBL" id="JSAB01000148">
    <property type="protein sequence ID" value="RNF30035.1"/>
    <property type="molecule type" value="Genomic_DNA"/>
</dbReference>
<dbReference type="Proteomes" id="UP000283254">
    <property type="component" value="Unassembled WGS sequence"/>
</dbReference>